<dbReference type="Proteomes" id="UP001623592">
    <property type="component" value="Unassembled WGS sequence"/>
</dbReference>
<dbReference type="InterPro" id="IPR013324">
    <property type="entry name" value="RNA_pol_sigma_r3/r4-like"/>
</dbReference>
<gene>
    <name evidence="7" type="ORF">ACJDT4_16820</name>
</gene>
<dbReference type="CDD" id="cd06171">
    <property type="entry name" value="Sigma70_r4"/>
    <property type="match status" value="1"/>
</dbReference>
<evidence type="ECO:0000313" key="8">
    <source>
        <dbReference type="Proteomes" id="UP001623592"/>
    </source>
</evidence>
<dbReference type="Pfam" id="PF04542">
    <property type="entry name" value="Sigma70_r2"/>
    <property type="match status" value="1"/>
</dbReference>
<dbReference type="InterPro" id="IPR007627">
    <property type="entry name" value="RNA_pol_sigma70_r2"/>
</dbReference>
<evidence type="ECO:0000256" key="3">
    <source>
        <dbReference type="ARBA" id="ARBA00023082"/>
    </source>
</evidence>
<evidence type="ECO:0000256" key="1">
    <source>
        <dbReference type="ARBA" id="ARBA00010641"/>
    </source>
</evidence>
<dbReference type="InterPro" id="IPR014300">
    <property type="entry name" value="RNA_pol_sigma-V"/>
</dbReference>
<evidence type="ECO:0000256" key="4">
    <source>
        <dbReference type="ARBA" id="ARBA00023163"/>
    </source>
</evidence>
<evidence type="ECO:0000259" key="6">
    <source>
        <dbReference type="Pfam" id="PF08281"/>
    </source>
</evidence>
<dbReference type="EMBL" id="JBJIAA010000014">
    <property type="protein sequence ID" value="MFL0252085.1"/>
    <property type="molecule type" value="Genomic_DNA"/>
</dbReference>
<reference evidence="7 8" key="1">
    <citation type="submission" date="2024-11" db="EMBL/GenBank/DDBJ databases">
        <authorList>
            <person name="Heng Y.C."/>
            <person name="Lim A.C.H."/>
            <person name="Lee J.K.Y."/>
            <person name="Kittelmann S."/>
        </authorList>
    </citation>
    <scope>NUCLEOTIDE SEQUENCE [LARGE SCALE GENOMIC DNA]</scope>
    <source>
        <strain evidence="7 8">WILCCON 0114</strain>
    </source>
</reference>
<dbReference type="SUPFAM" id="SSF88659">
    <property type="entry name" value="Sigma3 and sigma4 domains of RNA polymerase sigma factors"/>
    <property type="match status" value="1"/>
</dbReference>
<dbReference type="Pfam" id="PF08281">
    <property type="entry name" value="Sigma70_r4_2"/>
    <property type="match status" value="1"/>
</dbReference>
<evidence type="ECO:0000313" key="7">
    <source>
        <dbReference type="EMBL" id="MFL0252085.1"/>
    </source>
</evidence>
<dbReference type="NCBIfam" id="TIGR02954">
    <property type="entry name" value="Sig70_famx3"/>
    <property type="match status" value="1"/>
</dbReference>
<comment type="caution">
    <text evidence="7">The sequence shown here is derived from an EMBL/GenBank/DDBJ whole genome shotgun (WGS) entry which is preliminary data.</text>
</comment>
<evidence type="ECO:0000256" key="2">
    <source>
        <dbReference type="ARBA" id="ARBA00023015"/>
    </source>
</evidence>
<keyword evidence="3" id="KW-0731">Sigma factor</keyword>
<dbReference type="PANTHER" id="PTHR43133:SF51">
    <property type="entry name" value="RNA POLYMERASE SIGMA FACTOR"/>
    <property type="match status" value="1"/>
</dbReference>
<feature type="domain" description="RNA polymerase sigma-70 region 2" evidence="5">
    <location>
        <begin position="32"/>
        <end position="95"/>
    </location>
</feature>
<dbReference type="InterPro" id="IPR039425">
    <property type="entry name" value="RNA_pol_sigma-70-like"/>
</dbReference>
<sequence length="180" mass="20986">MNLKEVKNLGEEEVITLAKSGDKEAFAKLMYERKDVLYKTAYIYVKNKEDALDIVSETVYRSYASIKKLKNPQFFNTYLTRILINCAVDMLKKKKIFVNGSENVLLNKAVKDEDIEGNIDLYRAVDLLNDKYRTVIVLKYFRDMTFEDISEVMKCPIGTVKTYLHRALKTLRINMDCPEK</sequence>
<dbReference type="Gene3D" id="1.10.10.10">
    <property type="entry name" value="Winged helix-like DNA-binding domain superfamily/Winged helix DNA-binding domain"/>
    <property type="match status" value="1"/>
</dbReference>
<organism evidence="7 8">
    <name type="scientific">Clostridium neuense</name>
    <dbReference type="NCBI Taxonomy" id="1728934"/>
    <lineage>
        <taxon>Bacteria</taxon>
        <taxon>Bacillati</taxon>
        <taxon>Bacillota</taxon>
        <taxon>Clostridia</taxon>
        <taxon>Eubacteriales</taxon>
        <taxon>Clostridiaceae</taxon>
        <taxon>Clostridium</taxon>
    </lineage>
</organism>
<proteinExistence type="inferred from homology"/>
<keyword evidence="2" id="KW-0805">Transcription regulation</keyword>
<accession>A0ABW8THZ4</accession>
<dbReference type="NCBIfam" id="TIGR02937">
    <property type="entry name" value="sigma70-ECF"/>
    <property type="match status" value="1"/>
</dbReference>
<keyword evidence="8" id="KW-1185">Reference proteome</keyword>
<keyword evidence="4" id="KW-0804">Transcription</keyword>
<evidence type="ECO:0000259" key="5">
    <source>
        <dbReference type="Pfam" id="PF04542"/>
    </source>
</evidence>
<protein>
    <submittedName>
        <fullName evidence="7">Sigma-70 family RNA polymerase sigma factor</fullName>
    </submittedName>
</protein>
<dbReference type="PANTHER" id="PTHR43133">
    <property type="entry name" value="RNA POLYMERASE ECF-TYPE SIGMA FACTO"/>
    <property type="match status" value="1"/>
</dbReference>
<dbReference type="InterPro" id="IPR036388">
    <property type="entry name" value="WH-like_DNA-bd_sf"/>
</dbReference>
<dbReference type="SUPFAM" id="SSF88946">
    <property type="entry name" value="Sigma2 domain of RNA polymerase sigma factors"/>
    <property type="match status" value="1"/>
</dbReference>
<dbReference type="InterPro" id="IPR014284">
    <property type="entry name" value="RNA_pol_sigma-70_dom"/>
</dbReference>
<dbReference type="InterPro" id="IPR013325">
    <property type="entry name" value="RNA_pol_sigma_r2"/>
</dbReference>
<dbReference type="Gene3D" id="1.10.1740.10">
    <property type="match status" value="1"/>
</dbReference>
<name>A0ABW8THZ4_9CLOT</name>
<comment type="similarity">
    <text evidence="1">Belongs to the sigma-70 factor family. ECF subfamily.</text>
</comment>
<feature type="domain" description="RNA polymerase sigma factor 70 region 4 type 2" evidence="6">
    <location>
        <begin position="121"/>
        <end position="171"/>
    </location>
</feature>
<dbReference type="InterPro" id="IPR013249">
    <property type="entry name" value="RNA_pol_sigma70_r4_t2"/>
</dbReference>